<dbReference type="SUPFAM" id="SSF55073">
    <property type="entry name" value="Nucleotide cyclase"/>
    <property type="match status" value="1"/>
</dbReference>
<keyword evidence="1" id="KW-0812">Transmembrane</keyword>
<sequence>MKSGLSANTLRKLYMLRFPVVLIGLGVMFFVTVGNISQISDKLGMHLFNSARYEEATRAEMELNDLIGKAFRFSRGVPSVSHSDVELALDILWSRIEVLATQNYQQALSMAEVNRPDYALELAAALPQFEKAVKQLEFDRHSSFAAFLPLIEKFQDPIMSMSDTAYIARRNQMRKMVEQEKNSLDSLRDLQVQFSVAAVALFLFVVFELVNSRRVNQRLNVAMGEKERMLVVDGLTGIGNRRALERTLACLSSQHDFSLVSLDLDGFKEVNDALGHAAGDFLLQHVARCLVAASDPSRDLVVRLGGDEFAVIVQGGRDRAASFSEQVRTAIQMPLDFDGKAIHVTSSIGFAHASDIVDRDFIGTLMKYADLALYASKAGGRNCVHAATSDLIDEHIRRRRIEQDMPAALENSGMHVAFQPILRLDNGHLDSIETLVRWTHPVLGPVPADQIVRAAEHTNQILPMTLMVLNAACEMRKVLERQHSKAQVAVNLSPRLLGYSGLAARISAILLQHQCPPQALVLELTEDAAMVRSDVSDANVEALRALGVSFSIDDFGTGYSNLSRLGHGDFQQIKLDRSLVSQIAANARTRDIVANVTRMAKDLGMVVVGEGIETEEDAAQLQGLGVTLGQGFYLGRPMSASMLCAWLEKNAVQSIHSLPLAVAR</sequence>
<feature type="domain" description="GGDEF" evidence="3">
    <location>
        <begin position="255"/>
        <end position="389"/>
    </location>
</feature>
<keyword evidence="1" id="KW-1133">Transmembrane helix</keyword>
<accession>A0ABT8YI95</accession>
<feature type="transmembrane region" description="Helical" evidence="1">
    <location>
        <begin position="20"/>
        <end position="39"/>
    </location>
</feature>
<dbReference type="SUPFAM" id="SSF141868">
    <property type="entry name" value="EAL domain-like"/>
    <property type="match status" value="1"/>
</dbReference>
<dbReference type="RefSeq" id="WP_304375231.1">
    <property type="nucleotide sequence ID" value="NZ_JAUOZU010000005.1"/>
</dbReference>
<keyword evidence="4" id="KW-0808">Transferase</keyword>
<dbReference type="InterPro" id="IPR029787">
    <property type="entry name" value="Nucleotide_cyclase"/>
</dbReference>
<evidence type="ECO:0000259" key="3">
    <source>
        <dbReference type="PROSITE" id="PS50887"/>
    </source>
</evidence>
<dbReference type="Pfam" id="PF00990">
    <property type="entry name" value="GGDEF"/>
    <property type="match status" value="1"/>
</dbReference>
<dbReference type="PANTHER" id="PTHR44757">
    <property type="entry name" value="DIGUANYLATE CYCLASE DGCP"/>
    <property type="match status" value="1"/>
</dbReference>
<protein>
    <submittedName>
        <fullName evidence="4">Bifunctional diguanylate cyclase/phosphodiesterase</fullName>
        <ecNumber evidence="4">2.7.7.65</ecNumber>
        <ecNumber evidence="4">3.1.4.52</ecNumber>
    </submittedName>
</protein>
<dbReference type="SMART" id="SM00267">
    <property type="entry name" value="GGDEF"/>
    <property type="match status" value="1"/>
</dbReference>
<dbReference type="PANTHER" id="PTHR44757:SF2">
    <property type="entry name" value="BIOFILM ARCHITECTURE MAINTENANCE PROTEIN MBAA"/>
    <property type="match status" value="1"/>
</dbReference>
<organism evidence="4 5">
    <name type="scientific">Rhizobium alvei</name>
    <dbReference type="NCBI Taxonomy" id="1132659"/>
    <lineage>
        <taxon>Bacteria</taxon>
        <taxon>Pseudomonadati</taxon>
        <taxon>Pseudomonadota</taxon>
        <taxon>Alphaproteobacteria</taxon>
        <taxon>Hyphomicrobiales</taxon>
        <taxon>Rhizobiaceae</taxon>
        <taxon>Rhizobium/Agrobacterium group</taxon>
        <taxon>Rhizobium</taxon>
    </lineage>
</organism>
<keyword evidence="1" id="KW-0472">Membrane</keyword>
<dbReference type="EC" id="3.1.4.52" evidence="4"/>
<reference evidence="4" key="2">
    <citation type="submission" date="2023-07" db="EMBL/GenBank/DDBJ databases">
        <authorList>
            <person name="Shen H."/>
        </authorList>
    </citation>
    <scope>NUCLEOTIDE SEQUENCE</scope>
    <source>
        <strain evidence="4">TNR-22</strain>
    </source>
</reference>
<dbReference type="PROSITE" id="PS50883">
    <property type="entry name" value="EAL"/>
    <property type="match status" value="1"/>
</dbReference>
<dbReference type="InterPro" id="IPR000160">
    <property type="entry name" value="GGDEF_dom"/>
</dbReference>
<dbReference type="Gene3D" id="3.30.70.270">
    <property type="match status" value="1"/>
</dbReference>
<evidence type="ECO:0000256" key="1">
    <source>
        <dbReference type="SAM" id="Phobius"/>
    </source>
</evidence>
<reference evidence="4" key="1">
    <citation type="journal article" date="2015" name="Int. J. Syst. Evol. Microbiol.">
        <title>Rhizobium alvei sp. nov., isolated from a freshwater river.</title>
        <authorList>
            <person name="Sheu S.Y."/>
            <person name="Huang H.W."/>
            <person name="Young C.C."/>
            <person name="Chen W.M."/>
        </authorList>
    </citation>
    <scope>NUCLEOTIDE SEQUENCE</scope>
    <source>
        <strain evidence="4">TNR-22</strain>
    </source>
</reference>
<keyword evidence="5" id="KW-1185">Reference proteome</keyword>
<proteinExistence type="predicted"/>
<evidence type="ECO:0000313" key="5">
    <source>
        <dbReference type="Proteomes" id="UP001174932"/>
    </source>
</evidence>
<dbReference type="NCBIfam" id="TIGR00254">
    <property type="entry name" value="GGDEF"/>
    <property type="match status" value="1"/>
</dbReference>
<dbReference type="CDD" id="cd01949">
    <property type="entry name" value="GGDEF"/>
    <property type="match status" value="1"/>
</dbReference>
<dbReference type="EMBL" id="JAUOZU010000005">
    <property type="protein sequence ID" value="MDO6963314.1"/>
    <property type="molecule type" value="Genomic_DNA"/>
</dbReference>
<name>A0ABT8YI95_9HYPH</name>
<dbReference type="GO" id="GO:0052621">
    <property type="term" value="F:diguanylate cyclase activity"/>
    <property type="evidence" value="ECO:0007669"/>
    <property type="project" value="UniProtKB-EC"/>
</dbReference>
<comment type="caution">
    <text evidence="4">The sequence shown here is derived from an EMBL/GenBank/DDBJ whole genome shotgun (WGS) entry which is preliminary data.</text>
</comment>
<feature type="domain" description="EAL" evidence="2">
    <location>
        <begin position="398"/>
        <end position="651"/>
    </location>
</feature>
<dbReference type="Gene3D" id="3.20.20.450">
    <property type="entry name" value="EAL domain"/>
    <property type="match status" value="1"/>
</dbReference>
<dbReference type="Proteomes" id="UP001174932">
    <property type="component" value="Unassembled WGS sequence"/>
</dbReference>
<dbReference type="InterPro" id="IPR043128">
    <property type="entry name" value="Rev_trsase/Diguanyl_cyclase"/>
</dbReference>
<evidence type="ECO:0000259" key="2">
    <source>
        <dbReference type="PROSITE" id="PS50883"/>
    </source>
</evidence>
<dbReference type="InterPro" id="IPR035919">
    <property type="entry name" value="EAL_sf"/>
</dbReference>
<dbReference type="SMART" id="SM00052">
    <property type="entry name" value="EAL"/>
    <property type="match status" value="1"/>
</dbReference>
<evidence type="ECO:0000313" key="4">
    <source>
        <dbReference type="EMBL" id="MDO6963314.1"/>
    </source>
</evidence>
<keyword evidence="4" id="KW-0378">Hydrolase</keyword>
<dbReference type="CDD" id="cd01948">
    <property type="entry name" value="EAL"/>
    <property type="match status" value="1"/>
</dbReference>
<dbReference type="PROSITE" id="PS50887">
    <property type="entry name" value="GGDEF"/>
    <property type="match status" value="1"/>
</dbReference>
<gene>
    <name evidence="4" type="ORF">Q4481_05050</name>
</gene>
<dbReference type="Pfam" id="PF00563">
    <property type="entry name" value="EAL"/>
    <property type="match status" value="1"/>
</dbReference>
<dbReference type="InterPro" id="IPR001633">
    <property type="entry name" value="EAL_dom"/>
</dbReference>
<dbReference type="InterPro" id="IPR052155">
    <property type="entry name" value="Biofilm_reg_signaling"/>
</dbReference>
<dbReference type="EC" id="2.7.7.65" evidence="4"/>
<dbReference type="GO" id="GO:0071111">
    <property type="term" value="F:cyclic-guanylate-specific phosphodiesterase activity"/>
    <property type="evidence" value="ECO:0007669"/>
    <property type="project" value="UniProtKB-EC"/>
</dbReference>
<keyword evidence="4" id="KW-0548">Nucleotidyltransferase</keyword>